<dbReference type="GO" id="GO:0046856">
    <property type="term" value="P:phosphatidylinositol dephosphorylation"/>
    <property type="evidence" value="ECO:0007669"/>
    <property type="project" value="InterPro"/>
</dbReference>
<proteinExistence type="inferred from homology"/>
<dbReference type="SMART" id="SM00128">
    <property type="entry name" value="IPPc"/>
    <property type="match status" value="1"/>
</dbReference>
<dbReference type="Pfam" id="PF22669">
    <property type="entry name" value="Exo_endo_phos2"/>
    <property type="match status" value="1"/>
</dbReference>
<evidence type="ECO:0000313" key="4">
    <source>
        <dbReference type="EMBL" id="RVW89181.1"/>
    </source>
</evidence>
<comment type="similarity">
    <text evidence="1">Belongs to the inositol polyphosphate 5-phosphatase family.</text>
</comment>
<protein>
    <submittedName>
        <fullName evidence="4">Type IV inositol polyphosphate 5-phosphatase 9</fullName>
    </submittedName>
</protein>
<dbReference type="EMBL" id="QGNW01000166">
    <property type="protein sequence ID" value="RVW89181.1"/>
    <property type="molecule type" value="Genomic_DNA"/>
</dbReference>
<dbReference type="Proteomes" id="UP000288805">
    <property type="component" value="Unassembled WGS sequence"/>
</dbReference>
<dbReference type="Gene3D" id="3.60.10.10">
    <property type="entry name" value="Endonuclease/exonuclease/phosphatase"/>
    <property type="match status" value="1"/>
</dbReference>
<comment type="caution">
    <text evidence="4">The sequence shown here is derived from an EMBL/GenBank/DDBJ whole genome shotgun (WGS) entry which is preliminary data.</text>
</comment>
<dbReference type="InterPro" id="IPR045849">
    <property type="entry name" value="IP5P_plant"/>
</dbReference>
<sequence length="439" mass="49536">MWPRLVANKFLRKRICSNNFVADFPSNSGALLQIPTLDEESLVSTPIIDQKEIPKYKIFVSTWNVGGVAPPEGLNIEDWLDTCKTSCDIYVLGFQEVVPLNAANILGSENSKIAMKWNSLIREALNKRVRSRDKNERDKQAGEMQNGFPVKDGKLVIESRVPQDFRCIISKQMVGILISVWVRSSLLPYIQHPSVSCVGCGIMGCLGNKGSVSVRFLLHGTSFCFVCCHLASGGRVGHERHRNSNAADILSRTSFPRGPSLDMPQKILDHDRVILLGDLNYRVSLPEETMRLLVDKREWSTLLENDQLMMEVMDGQVLGGWQEGHIEFAPTYKYYPNSDVYYGGGQGQKGEKRRAPAWCDRIIWYGKGLKQQLYTRGEVKISDHRPVKAIFTAEVGVLLTLKEFQTFFLTSDRFEQIASQFDPTSTDEFLCSGRSSFHI</sequence>
<dbReference type="SUPFAM" id="SSF56219">
    <property type="entry name" value="DNase I-like"/>
    <property type="match status" value="1"/>
</dbReference>
<dbReference type="GO" id="GO:0004445">
    <property type="term" value="F:inositol-polyphosphate 5-phosphatase activity"/>
    <property type="evidence" value="ECO:0007669"/>
    <property type="project" value="InterPro"/>
</dbReference>
<dbReference type="AlphaFoldDB" id="A0A438HXJ0"/>
<evidence type="ECO:0000256" key="2">
    <source>
        <dbReference type="ARBA" id="ARBA00022801"/>
    </source>
</evidence>
<name>A0A438HXJ0_VITVI</name>
<dbReference type="PANTHER" id="PTHR45666:SF18">
    <property type="entry name" value="TYPE IV INOSITOL POLYPHOSPHATE 5-PHOSPHATASE 9"/>
    <property type="match status" value="1"/>
</dbReference>
<reference evidence="4 5" key="1">
    <citation type="journal article" date="2018" name="PLoS Genet.">
        <title>Population sequencing reveals clonal diversity and ancestral inbreeding in the grapevine cultivar Chardonnay.</title>
        <authorList>
            <person name="Roach M.J."/>
            <person name="Johnson D.L."/>
            <person name="Bohlmann J."/>
            <person name="van Vuuren H.J."/>
            <person name="Jones S.J."/>
            <person name="Pretorius I.S."/>
            <person name="Schmidt S.A."/>
            <person name="Borneman A.R."/>
        </authorList>
    </citation>
    <scope>NUCLEOTIDE SEQUENCE [LARGE SCALE GENOMIC DNA]</scope>
    <source>
        <strain evidence="5">cv. Chardonnay</strain>
        <tissue evidence="4">Leaf</tissue>
    </source>
</reference>
<evidence type="ECO:0000256" key="1">
    <source>
        <dbReference type="ARBA" id="ARBA00010768"/>
    </source>
</evidence>
<dbReference type="FunFam" id="3.60.10.10:FF:000053">
    <property type="entry name" value="Type IV inositol polyphosphate 5-phosphatase 9"/>
    <property type="match status" value="1"/>
</dbReference>
<keyword evidence="2" id="KW-0378">Hydrolase</keyword>
<accession>A0A438HXJ0</accession>
<dbReference type="PANTHER" id="PTHR45666">
    <property type="entry name" value="TYPE IV INOSITOL POLYPHOSPHATE 5-PHOSPHATASE 9"/>
    <property type="match status" value="1"/>
</dbReference>
<dbReference type="InterPro" id="IPR000300">
    <property type="entry name" value="IPPc"/>
</dbReference>
<organism evidence="4 5">
    <name type="scientific">Vitis vinifera</name>
    <name type="common">Grape</name>
    <dbReference type="NCBI Taxonomy" id="29760"/>
    <lineage>
        <taxon>Eukaryota</taxon>
        <taxon>Viridiplantae</taxon>
        <taxon>Streptophyta</taxon>
        <taxon>Embryophyta</taxon>
        <taxon>Tracheophyta</taxon>
        <taxon>Spermatophyta</taxon>
        <taxon>Magnoliopsida</taxon>
        <taxon>eudicotyledons</taxon>
        <taxon>Gunneridae</taxon>
        <taxon>Pentapetalae</taxon>
        <taxon>rosids</taxon>
        <taxon>Vitales</taxon>
        <taxon>Vitaceae</taxon>
        <taxon>Viteae</taxon>
        <taxon>Vitis</taxon>
    </lineage>
</organism>
<feature type="domain" description="Inositol polyphosphate-related phosphatase" evidence="3">
    <location>
        <begin position="54"/>
        <end position="399"/>
    </location>
</feature>
<evidence type="ECO:0000259" key="3">
    <source>
        <dbReference type="SMART" id="SM00128"/>
    </source>
</evidence>
<evidence type="ECO:0000313" key="5">
    <source>
        <dbReference type="Proteomes" id="UP000288805"/>
    </source>
</evidence>
<dbReference type="InterPro" id="IPR036691">
    <property type="entry name" value="Endo/exonu/phosph_ase_sf"/>
</dbReference>
<gene>
    <name evidence="4" type="primary">IP5P9_1</name>
    <name evidence="4" type="ORF">CK203_032577</name>
</gene>